<dbReference type="Pfam" id="PF24878">
    <property type="entry name" value="YkcB_C"/>
    <property type="match status" value="1"/>
</dbReference>
<evidence type="ECO:0000259" key="11">
    <source>
        <dbReference type="Pfam" id="PF24878"/>
    </source>
</evidence>
<feature type="compositionally biased region" description="Low complexity" evidence="8">
    <location>
        <begin position="474"/>
        <end position="483"/>
    </location>
</feature>
<dbReference type="GO" id="GO:0010041">
    <property type="term" value="P:response to iron(III) ion"/>
    <property type="evidence" value="ECO:0007669"/>
    <property type="project" value="TreeGrafter"/>
</dbReference>
<dbReference type="GO" id="GO:0005886">
    <property type="term" value="C:plasma membrane"/>
    <property type="evidence" value="ECO:0007669"/>
    <property type="project" value="UniProtKB-SubCell"/>
</dbReference>
<keyword evidence="2" id="KW-1003">Cell membrane</keyword>
<proteinExistence type="predicted"/>
<organism evidence="12 13">
    <name type="scientific">Cryptosporangium aurantiacum</name>
    <dbReference type="NCBI Taxonomy" id="134849"/>
    <lineage>
        <taxon>Bacteria</taxon>
        <taxon>Bacillati</taxon>
        <taxon>Actinomycetota</taxon>
        <taxon>Actinomycetes</taxon>
        <taxon>Cryptosporangiales</taxon>
        <taxon>Cryptosporangiaceae</taxon>
        <taxon>Cryptosporangium</taxon>
    </lineage>
</organism>
<feature type="compositionally biased region" description="Low complexity" evidence="8">
    <location>
        <begin position="511"/>
        <end position="553"/>
    </location>
</feature>
<feature type="transmembrane region" description="Helical" evidence="9">
    <location>
        <begin position="308"/>
        <end position="327"/>
    </location>
</feature>
<gene>
    <name evidence="12" type="ORF">SAMN05443668_101199</name>
</gene>
<feature type="transmembrane region" description="Helical" evidence="9">
    <location>
        <begin position="390"/>
        <end position="409"/>
    </location>
</feature>
<evidence type="ECO:0000313" key="13">
    <source>
        <dbReference type="Proteomes" id="UP000184440"/>
    </source>
</evidence>
<keyword evidence="3" id="KW-0328">Glycosyltransferase</keyword>
<evidence type="ECO:0000256" key="8">
    <source>
        <dbReference type="SAM" id="MobiDB-lite"/>
    </source>
</evidence>
<feature type="transmembrane region" description="Helical" evidence="9">
    <location>
        <begin position="182"/>
        <end position="215"/>
    </location>
</feature>
<keyword evidence="13" id="KW-1185">Reference proteome</keyword>
<dbReference type="OrthoDB" id="5241882at2"/>
<reference evidence="12 13" key="1">
    <citation type="submission" date="2016-11" db="EMBL/GenBank/DDBJ databases">
        <authorList>
            <person name="Jaros S."/>
            <person name="Januszkiewicz K."/>
            <person name="Wedrychowicz H."/>
        </authorList>
    </citation>
    <scope>NUCLEOTIDE SEQUENCE [LARGE SCALE GENOMIC DNA]</scope>
    <source>
        <strain evidence="12 13">DSM 46144</strain>
    </source>
</reference>
<evidence type="ECO:0000256" key="9">
    <source>
        <dbReference type="SAM" id="Phobius"/>
    </source>
</evidence>
<evidence type="ECO:0000256" key="7">
    <source>
        <dbReference type="ARBA" id="ARBA00023136"/>
    </source>
</evidence>
<comment type="subcellular location">
    <subcellularLocation>
        <location evidence="1">Cell membrane</location>
        <topology evidence="1">Multi-pass membrane protein</topology>
    </subcellularLocation>
</comment>
<keyword evidence="7 9" id="KW-0472">Membrane</keyword>
<dbReference type="InterPro" id="IPR050297">
    <property type="entry name" value="LipidA_mod_glycosyltrf_83"/>
</dbReference>
<feature type="transmembrane region" description="Helical" evidence="9">
    <location>
        <begin position="128"/>
        <end position="151"/>
    </location>
</feature>
<evidence type="ECO:0000256" key="1">
    <source>
        <dbReference type="ARBA" id="ARBA00004651"/>
    </source>
</evidence>
<name>A0A1M7HJD7_9ACTN</name>
<feature type="transmembrane region" description="Helical" evidence="9">
    <location>
        <begin position="363"/>
        <end position="383"/>
    </location>
</feature>
<dbReference type="InterPro" id="IPR056785">
    <property type="entry name" value="YkcA/B-like_C"/>
</dbReference>
<dbReference type="PANTHER" id="PTHR33908">
    <property type="entry name" value="MANNOSYLTRANSFERASE YKCB-RELATED"/>
    <property type="match status" value="1"/>
</dbReference>
<feature type="domain" description="Putative mannosyltransferase YkcA/B-like C-terminal" evidence="11">
    <location>
        <begin position="570"/>
        <end position="651"/>
    </location>
</feature>
<keyword evidence="5 9" id="KW-0812">Transmembrane</keyword>
<evidence type="ECO:0000256" key="5">
    <source>
        <dbReference type="ARBA" id="ARBA00022692"/>
    </source>
</evidence>
<keyword evidence="6 9" id="KW-1133">Transmembrane helix</keyword>
<feature type="compositionally biased region" description="Gly residues" evidence="8">
    <location>
        <begin position="484"/>
        <end position="510"/>
    </location>
</feature>
<dbReference type="InterPro" id="IPR038731">
    <property type="entry name" value="RgtA/B/C-like"/>
</dbReference>
<feature type="transmembrane region" description="Helical" evidence="9">
    <location>
        <begin position="421"/>
        <end position="438"/>
    </location>
</feature>
<feature type="transmembrane region" description="Helical" evidence="9">
    <location>
        <begin position="28"/>
        <end position="45"/>
    </location>
</feature>
<evidence type="ECO:0000313" key="12">
    <source>
        <dbReference type="EMBL" id="SHM28267.1"/>
    </source>
</evidence>
<feature type="transmembrane region" description="Helical" evidence="9">
    <location>
        <begin position="227"/>
        <end position="245"/>
    </location>
</feature>
<keyword evidence="4 12" id="KW-0808">Transferase</keyword>
<sequence>MTATLSRPDLDRDRPLPRKYVPKRQHRLSLVALLLGTGVLYLWNLSASGYANEFYAAAVQAGTQSWKALLFGSLDSANYITVDKPPAALWVMGLSGRLFGFNSWSMLAPQALMGVAAVGLLYATVKRWFGHAAGLFAGAALALTPVAVLMFRFNNPDALLTLLLVAGAYCVVRAVESGRTGWLLLAGSALGFGFLTKMLQAFLVLPAFALVYLIAGKPRLRRRIGQLLLAGVSLVVSAGWWIALVELWPASSRPYIGGSEGNSALELALGYNGLGRLTGSEGNGGGGGGFSGAAGLFRLFNENMGGQVSWLLPAALIALVAGLVLTFRRPRTDRTRAALVLWGGWLLVTGLVLSFMEGTVHEYYTVALAPSVVAVVAITGRLLWLERRRFVARAALAAMVGATGAWSYVLLNRTADWYPPLRYVVAVGAVVAVVGLLAGGRWKKLAAVALIVGLLTGLAGSGAYALQTAATAHSGSTPTAGPATSGGMGGGNPRLGTMPSGGQGGPGGQQGTPPDGSASSGSASSTDSASGSSDPTAAGSTSSAAGNSTTTAGNRPTGGGTTSSAELTALLKASDTTWAAAVGTSQTAASLELASGKAVMAIGGWSGSDESTTLAAFQALVKAGKVHYFVAGGQGGGDGVLGQITSWVEANYTATTVGGTTVYDLTA</sequence>
<dbReference type="GO" id="GO:0009103">
    <property type="term" value="P:lipopolysaccharide biosynthetic process"/>
    <property type="evidence" value="ECO:0007669"/>
    <property type="project" value="UniProtKB-ARBA"/>
</dbReference>
<dbReference type="STRING" id="134849.SAMN05443668_101199"/>
<evidence type="ECO:0000256" key="3">
    <source>
        <dbReference type="ARBA" id="ARBA00022676"/>
    </source>
</evidence>
<feature type="transmembrane region" description="Helical" evidence="9">
    <location>
        <begin position="103"/>
        <end position="122"/>
    </location>
</feature>
<dbReference type="GO" id="GO:0016763">
    <property type="term" value="F:pentosyltransferase activity"/>
    <property type="evidence" value="ECO:0007669"/>
    <property type="project" value="TreeGrafter"/>
</dbReference>
<evidence type="ECO:0000256" key="2">
    <source>
        <dbReference type="ARBA" id="ARBA00022475"/>
    </source>
</evidence>
<feature type="transmembrane region" description="Helical" evidence="9">
    <location>
        <begin position="339"/>
        <end position="357"/>
    </location>
</feature>
<feature type="region of interest" description="Disordered" evidence="8">
    <location>
        <begin position="473"/>
        <end position="563"/>
    </location>
</feature>
<dbReference type="Pfam" id="PF13231">
    <property type="entry name" value="PMT_2"/>
    <property type="match status" value="1"/>
</dbReference>
<dbReference type="EMBL" id="FRCS01000001">
    <property type="protein sequence ID" value="SHM28267.1"/>
    <property type="molecule type" value="Genomic_DNA"/>
</dbReference>
<evidence type="ECO:0000256" key="6">
    <source>
        <dbReference type="ARBA" id="ARBA00022989"/>
    </source>
</evidence>
<dbReference type="Proteomes" id="UP000184440">
    <property type="component" value="Unassembled WGS sequence"/>
</dbReference>
<feature type="domain" description="Glycosyltransferase RgtA/B/C/D-like" evidence="10">
    <location>
        <begin position="83"/>
        <end position="240"/>
    </location>
</feature>
<protein>
    <submittedName>
        <fullName evidence="12">4-amino-4-deoxy-L-arabinose transferase</fullName>
    </submittedName>
</protein>
<evidence type="ECO:0000256" key="4">
    <source>
        <dbReference type="ARBA" id="ARBA00022679"/>
    </source>
</evidence>
<feature type="transmembrane region" description="Helical" evidence="9">
    <location>
        <begin position="445"/>
        <end position="466"/>
    </location>
</feature>
<dbReference type="PANTHER" id="PTHR33908:SF3">
    <property type="entry name" value="UNDECAPRENYL PHOSPHATE-ALPHA-4-AMINO-4-DEOXY-L-ARABINOSE ARABINOSYL TRANSFERASE"/>
    <property type="match status" value="1"/>
</dbReference>
<accession>A0A1M7HJD7</accession>
<dbReference type="RefSeq" id="WP_073250500.1">
    <property type="nucleotide sequence ID" value="NZ_FRCS01000001.1"/>
</dbReference>
<dbReference type="AlphaFoldDB" id="A0A1M7HJD7"/>
<evidence type="ECO:0000259" key="10">
    <source>
        <dbReference type="Pfam" id="PF13231"/>
    </source>
</evidence>